<name>A0A9D1YYQ6_9MICO</name>
<dbReference type="AlphaFoldDB" id="A0A9D1YYQ6"/>
<dbReference type="Proteomes" id="UP000824005">
    <property type="component" value="Unassembled WGS sequence"/>
</dbReference>
<organism evidence="1 2">
    <name type="scientific">Candidatus Agrococcus pullicola</name>
    <dbReference type="NCBI Taxonomy" id="2838429"/>
    <lineage>
        <taxon>Bacteria</taxon>
        <taxon>Bacillati</taxon>
        <taxon>Actinomycetota</taxon>
        <taxon>Actinomycetes</taxon>
        <taxon>Micrococcales</taxon>
        <taxon>Microbacteriaceae</taxon>
        <taxon>Agrococcus</taxon>
    </lineage>
</organism>
<proteinExistence type="predicted"/>
<reference evidence="1" key="1">
    <citation type="journal article" date="2021" name="PeerJ">
        <title>Extensive microbial diversity within the chicken gut microbiome revealed by metagenomics and culture.</title>
        <authorList>
            <person name="Gilroy R."/>
            <person name="Ravi A."/>
            <person name="Getino M."/>
            <person name="Pursley I."/>
            <person name="Horton D.L."/>
            <person name="Alikhan N.F."/>
            <person name="Baker D."/>
            <person name="Gharbi K."/>
            <person name="Hall N."/>
            <person name="Watson M."/>
            <person name="Adriaenssens E.M."/>
            <person name="Foster-Nyarko E."/>
            <person name="Jarju S."/>
            <person name="Secka A."/>
            <person name="Antonio M."/>
            <person name="Oren A."/>
            <person name="Chaudhuri R.R."/>
            <person name="La Ragione R."/>
            <person name="Hildebrand F."/>
            <person name="Pallen M.J."/>
        </authorList>
    </citation>
    <scope>NUCLEOTIDE SEQUENCE</scope>
    <source>
        <strain evidence="1">ChiGjej1B1-98</strain>
    </source>
</reference>
<evidence type="ECO:0000313" key="1">
    <source>
        <dbReference type="EMBL" id="HIY66386.1"/>
    </source>
</evidence>
<sequence>MRARISGIAAVQIAMAGDQSLAEHRRDVVLGEGAHVCRCVHLSDLARKHAVRGREHHVVPLLAETFGSFHRRVRAVIVEDQHATLVREPVLYDIPYVVDRGV</sequence>
<accession>A0A9D1YYQ6</accession>
<evidence type="ECO:0000313" key="2">
    <source>
        <dbReference type="Proteomes" id="UP000824005"/>
    </source>
</evidence>
<gene>
    <name evidence="1" type="ORF">H9830_08945</name>
</gene>
<protein>
    <submittedName>
        <fullName evidence="1">Uncharacterized protein</fullName>
    </submittedName>
</protein>
<comment type="caution">
    <text evidence="1">The sequence shown here is derived from an EMBL/GenBank/DDBJ whole genome shotgun (WGS) entry which is preliminary data.</text>
</comment>
<feature type="non-terminal residue" evidence="1">
    <location>
        <position position="102"/>
    </location>
</feature>
<reference evidence="1" key="2">
    <citation type="submission" date="2021-04" db="EMBL/GenBank/DDBJ databases">
        <authorList>
            <person name="Gilroy R."/>
        </authorList>
    </citation>
    <scope>NUCLEOTIDE SEQUENCE</scope>
    <source>
        <strain evidence="1">ChiGjej1B1-98</strain>
    </source>
</reference>
<dbReference type="EMBL" id="DXDC01000271">
    <property type="protein sequence ID" value="HIY66386.1"/>
    <property type="molecule type" value="Genomic_DNA"/>
</dbReference>